<reference evidence="1 2" key="1">
    <citation type="submission" date="2021-03" db="EMBL/GenBank/DDBJ databases">
        <title>The complete genome sequence of Acetobacter suratthaniensis TBRC 1719.</title>
        <authorList>
            <person name="Charoenyingcharoen P."/>
            <person name="Yukphan P."/>
        </authorList>
    </citation>
    <scope>NUCLEOTIDE SEQUENCE [LARGE SCALE GENOMIC DNA]</scope>
    <source>
        <strain evidence="1 2">TBRC 1719</strain>
    </source>
</reference>
<protein>
    <recommendedName>
        <fullName evidence="3">DNA transposition protein</fullName>
    </recommendedName>
</protein>
<comment type="caution">
    <text evidence="1">The sequence shown here is derived from an EMBL/GenBank/DDBJ whole genome shotgun (WGS) entry which is preliminary data.</text>
</comment>
<dbReference type="Proteomes" id="UP000664399">
    <property type="component" value="Unassembled WGS sequence"/>
</dbReference>
<proteinExistence type="predicted"/>
<dbReference type="EMBL" id="JAFVMG010000008">
    <property type="protein sequence ID" value="MBO1328658.1"/>
    <property type="molecule type" value="Genomic_DNA"/>
</dbReference>
<name>A0ABS3LMQ8_9PROT</name>
<gene>
    <name evidence="1" type="ORF">J2D75_09230</name>
</gene>
<accession>A0ABS3LMQ8</accession>
<evidence type="ECO:0008006" key="3">
    <source>
        <dbReference type="Google" id="ProtNLM"/>
    </source>
</evidence>
<sequence length="152" mass="17309">MTRKDERQLSLLDWTPPAPVAAFDPFLIRGNRVEDQLARAIAVALEDCRLSRPEVAERMSGILGRPVSVNMLNAYASVQRDGHQISVPRFDALVGATQDRRLVQFLVQPRGWAVIEQRFLPMIELAAVRERKQELARMEHGLRRQMVRGGRV</sequence>
<keyword evidence="2" id="KW-1185">Reference proteome</keyword>
<evidence type="ECO:0000313" key="2">
    <source>
        <dbReference type="Proteomes" id="UP000664399"/>
    </source>
</evidence>
<organism evidence="1 2">
    <name type="scientific">Acetobacter suratthaniensis</name>
    <dbReference type="NCBI Taxonomy" id="1502841"/>
    <lineage>
        <taxon>Bacteria</taxon>
        <taxon>Pseudomonadati</taxon>
        <taxon>Pseudomonadota</taxon>
        <taxon>Alphaproteobacteria</taxon>
        <taxon>Acetobacterales</taxon>
        <taxon>Acetobacteraceae</taxon>
        <taxon>Acetobacter</taxon>
    </lineage>
</organism>
<evidence type="ECO:0000313" key="1">
    <source>
        <dbReference type="EMBL" id="MBO1328658.1"/>
    </source>
</evidence>
<dbReference type="RefSeq" id="WP_207854528.1">
    <property type="nucleotide sequence ID" value="NZ_JAFVMG010000008.1"/>
</dbReference>